<evidence type="ECO:0000259" key="16">
    <source>
        <dbReference type="Pfam" id="PF00327"/>
    </source>
</evidence>
<dbReference type="GO" id="GO:0009556">
    <property type="term" value="P:microsporogenesis"/>
    <property type="evidence" value="ECO:0007669"/>
    <property type="project" value="UniProtKB-ARBA"/>
</dbReference>
<keyword evidence="10" id="KW-0234">DNA repair</keyword>
<feature type="domain" description="Large ribosomal subunit protein uL30-like ferredoxin-like fold" evidence="16">
    <location>
        <begin position="1053"/>
        <end position="1095"/>
    </location>
</feature>
<dbReference type="GO" id="GO:0000785">
    <property type="term" value="C:chromatin"/>
    <property type="evidence" value="ECO:0007669"/>
    <property type="project" value="TreeGrafter"/>
</dbReference>
<dbReference type="SUPFAM" id="SSF63748">
    <property type="entry name" value="Tudor/PWWP/MBT"/>
    <property type="match status" value="1"/>
</dbReference>
<evidence type="ECO:0000256" key="13">
    <source>
        <dbReference type="ARBA" id="ARBA00023445"/>
    </source>
</evidence>
<evidence type="ECO:0000256" key="1">
    <source>
        <dbReference type="ARBA" id="ARBA00004123"/>
    </source>
</evidence>
<feature type="compositionally biased region" description="Polar residues" evidence="15">
    <location>
        <begin position="453"/>
        <end position="475"/>
    </location>
</feature>
<keyword evidence="8" id="KW-0521">NADP</keyword>
<sequence>MSYSNVDTEREIVKSLSDLGRNLLKSISLQVEDKNLLQLLNELALVLSTMDQAPTEPVQKSLLPSMKALISDELLRHTNEDVKISVTCCITEIARITAPEAPFHDELMKEIFKLIVSAFEKLSHASGHCYEKVLSIIDNFANLRLCLVMLDLECDDLVLEMFQHFLTNIRSNHLRHVIDCMETIMTMVLTESEEISSDLLRTLLNSVRNENQTISPISWTLGEKVITNCAVKLKPYLMKAVESSGRTLDEYARIVSTICQNGFESLQHDHSNGSKKTVVTKVHEPVITCVIDIQTTDDTKSNMRSAGASASTKDSEVTKKSRSKRKMHSDPTKHSKSSNIKTDSENGNLVSEQEPKSETRLNTVPRKRDHKQNSSLNAKEGYDGSCISLGTKTGKSALSRKARDSSSSFSPSENPASRKGKLQSKPKTESGALVSKPLNVNIVKPAQSRKTHNIGSIVSSDESPASNKVNAQSQPKYIRKGHEASNSKPKADENTYVASALTNDNIPHGSRSKRRQQRKRNRTDNQDDDYKSVSKLKEGNLNPLLEETASKSNGSRMEKEPESGKDAEAKPKTSIRIKFPAKKHDEKTVVAPKLAVAEVETKDSCENREDARSSVRRKRNQTTVSETRDLGDSLVGSRIKVWWPMDKMFYEGVVDSYDPVKGKHKILYADGEVEILNMKRQRWEVIAANVPPDEEQGLALHKLAEASYIAQKIKEEPDLESDKSKNISFRSRCVLHMSHDVLMCDPKNEHLKELEGAKERLTLHKIDLIDLHSLKAVFQGCDGVFHTASPVTNNPEEMLVPAVNGSKNVIIAAAEAKVGRVVFTSSIGAIYMDPNRSRDLVLDESCWSDLEYCKNTNVKLQNWYCYGKVVAEQKAWDVAKEKRVDLVVINPVLVIGPLLQSTINASINHIFKYLTGSAKTYVNATNSYVHVKDVALAHILVYETPSSSGRYICSESSLHRGELVEILAKFFPQYPIPTKCSDEKNPRVKPYIFSNKKLKDLGMEFTPVKQDFRSKLYVKETDEHQKESIRLKREAKLRGGFYVDPEVKLFFTIRTRGINAMDPKSRKILQLMRLGQIFGVVFLNVNKATSNMIRIW</sequence>
<keyword evidence="6" id="KW-0227">DNA damage</keyword>
<dbReference type="InterPro" id="IPR016024">
    <property type="entry name" value="ARM-type_fold"/>
</dbReference>
<feature type="region of interest" description="Disordered" evidence="15">
    <location>
        <begin position="600"/>
        <end position="627"/>
    </location>
</feature>
<organism evidence="18 19">
    <name type="scientific">Lupinus angustifolius</name>
    <name type="common">Narrow-leaved blue lupine</name>
    <dbReference type="NCBI Taxonomy" id="3871"/>
    <lineage>
        <taxon>Eukaryota</taxon>
        <taxon>Viridiplantae</taxon>
        <taxon>Streptophyta</taxon>
        <taxon>Embryophyta</taxon>
        <taxon>Tracheophyta</taxon>
        <taxon>Spermatophyta</taxon>
        <taxon>Magnoliopsida</taxon>
        <taxon>eudicotyledons</taxon>
        <taxon>Gunneridae</taxon>
        <taxon>Pentapetalae</taxon>
        <taxon>rosids</taxon>
        <taxon>fabids</taxon>
        <taxon>Fabales</taxon>
        <taxon>Fabaceae</taxon>
        <taxon>Papilionoideae</taxon>
        <taxon>50 kb inversion clade</taxon>
        <taxon>genistoids sensu lato</taxon>
        <taxon>core genistoids</taxon>
        <taxon>Genisteae</taxon>
        <taxon>Lupinus</taxon>
    </lineage>
</organism>
<dbReference type="GO" id="GO:0007064">
    <property type="term" value="P:mitotic sister chromatid cohesion"/>
    <property type="evidence" value="ECO:0007669"/>
    <property type="project" value="InterPro"/>
</dbReference>
<keyword evidence="4" id="KW-0132">Cell division</keyword>
<evidence type="ECO:0000256" key="5">
    <source>
        <dbReference type="ARBA" id="ARBA00022737"/>
    </source>
</evidence>
<dbReference type="InterPro" id="IPR016082">
    <property type="entry name" value="Ribosomal_uL30_ferredoxin-like"/>
</dbReference>
<evidence type="ECO:0000256" key="9">
    <source>
        <dbReference type="ARBA" id="ARBA00023002"/>
    </source>
</evidence>
<accession>A0A1J7FNU6</accession>
<dbReference type="AlphaFoldDB" id="A0A1J7FNU6"/>
<dbReference type="SUPFAM" id="SSF51735">
    <property type="entry name" value="NAD(P)-binding Rossmann-fold domains"/>
    <property type="match status" value="1"/>
</dbReference>
<gene>
    <name evidence="18" type="ORF">TanjilG_08333</name>
</gene>
<feature type="compositionally biased region" description="Polar residues" evidence="15">
    <location>
        <begin position="302"/>
        <end position="312"/>
    </location>
</feature>
<name>A0A1J7FNU6_LUPAN</name>
<feature type="compositionally biased region" description="Polar residues" evidence="15">
    <location>
        <begin position="496"/>
        <end position="505"/>
    </location>
</feature>
<evidence type="ECO:0000256" key="12">
    <source>
        <dbReference type="ARBA" id="ARBA00023306"/>
    </source>
</evidence>
<dbReference type="PANTHER" id="PTHR12663:SF69">
    <property type="entry name" value="SISTER CHROMATID COHESION PROTEIN PDS5 HOMOLOG E"/>
    <property type="match status" value="1"/>
</dbReference>
<evidence type="ECO:0000256" key="15">
    <source>
        <dbReference type="SAM" id="MobiDB-lite"/>
    </source>
</evidence>
<evidence type="ECO:0000313" key="18">
    <source>
        <dbReference type="EMBL" id="OIV89669.1"/>
    </source>
</evidence>
<evidence type="ECO:0000259" key="17">
    <source>
        <dbReference type="Pfam" id="PF01370"/>
    </source>
</evidence>
<evidence type="ECO:0000256" key="4">
    <source>
        <dbReference type="ARBA" id="ARBA00022618"/>
    </source>
</evidence>
<dbReference type="InterPro" id="IPR036291">
    <property type="entry name" value="NAD(P)-bd_dom_sf"/>
</dbReference>
<feature type="compositionally biased region" description="Polar residues" evidence="15">
    <location>
        <begin position="337"/>
        <end position="351"/>
    </location>
</feature>
<evidence type="ECO:0000256" key="8">
    <source>
        <dbReference type="ARBA" id="ARBA00022857"/>
    </source>
</evidence>
<dbReference type="GO" id="GO:0016491">
    <property type="term" value="F:oxidoreductase activity"/>
    <property type="evidence" value="ECO:0007669"/>
    <property type="project" value="UniProtKB-KW"/>
</dbReference>
<evidence type="ECO:0000256" key="2">
    <source>
        <dbReference type="ARBA" id="ARBA00006254"/>
    </source>
</evidence>
<dbReference type="Gene3D" id="3.40.50.720">
    <property type="entry name" value="NAD(P)-binding Rossmann-like Domain"/>
    <property type="match status" value="1"/>
</dbReference>
<dbReference type="InterPro" id="IPR036919">
    <property type="entry name" value="Ribo_uL30_ferredoxin-like_sf"/>
</dbReference>
<comment type="similarity">
    <text evidence="2">Belongs to the PDS5 family.</text>
</comment>
<dbReference type="GO" id="GO:0005634">
    <property type="term" value="C:nucleus"/>
    <property type="evidence" value="ECO:0007669"/>
    <property type="project" value="UniProtKB-SubCell"/>
</dbReference>
<dbReference type="Pfam" id="PF20168">
    <property type="entry name" value="PDS5"/>
    <property type="match status" value="1"/>
</dbReference>
<feature type="compositionally biased region" description="Basic and acidic residues" evidence="15">
    <location>
        <begin position="556"/>
        <end position="571"/>
    </location>
</feature>
<dbReference type="FunFam" id="2.30.30.140:FF:000033">
    <property type="entry name" value="Binding protein"/>
    <property type="match status" value="1"/>
</dbReference>
<feature type="domain" description="NAD-dependent epimerase/dehydratase" evidence="17">
    <location>
        <begin position="739"/>
        <end position="948"/>
    </location>
</feature>
<keyword evidence="12" id="KW-0131">Cell cycle</keyword>
<dbReference type="Gramene" id="OIV89669">
    <property type="protein sequence ID" value="OIV89669"/>
    <property type="gene ID" value="TanjilG_08333"/>
</dbReference>
<evidence type="ECO:0008006" key="20">
    <source>
        <dbReference type="Google" id="ProtNLM"/>
    </source>
</evidence>
<dbReference type="SUPFAM" id="SSF48371">
    <property type="entry name" value="ARM repeat"/>
    <property type="match status" value="1"/>
</dbReference>
<dbReference type="GO" id="GO:0035825">
    <property type="term" value="P:homologous recombination"/>
    <property type="evidence" value="ECO:0007669"/>
    <property type="project" value="UniProtKB-ARBA"/>
</dbReference>
<evidence type="ECO:0000256" key="7">
    <source>
        <dbReference type="ARBA" id="ARBA00022776"/>
    </source>
</evidence>
<reference evidence="18 19" key="1">
    <citation type="journal article" date="2017" name="Plant Biotechnol. J.">
        <title>A comprehensive draft genome sequence for lupin (Lupinus angustifolius), an emerging health food: insights into plant-microbe interactions and legume evolution.</title>
        <authorList>
            <person name="Hane J.K."/>
            <person name="Ming Y."/>
            <person name="Kamphuis L.G."/>
            <person name="Nelson M.N."/>
            <person name="Garg G."/>
            <person name="Atkins C.A."/>
            <person name="Bayer P.E."/>
            <person name="Bravo A."/>
            <person name="Bringans S."/>
            <person name="Cannon S."/>
            <person name="Edwards D."/>
            <person name="Foley R."/>
            <person name="Gao L.L."/>
            <person name="Harrison M.J."/>
            <person name="Huang W."/>
            <person name="Hurgobin B."/>
            <person name="Li S."/>
            <person name="Liu C.W."/>
            <person name="McGrath A."/>
            <person name="Morahan G."/>
            <person name="Murray J."/>
            <person name="Weller J."/>
            <person name="Jian J."/>
            <person name="Singh K.B."/>
        </authorList>
    </citation>
    <scope>NUCLEOTIDE SEQUENCE [LARGE SCALE GENOMIC DNA]</scope>
    <source>
        <strain evidence="19">cv. Tanjil</strain>
        <tissue evidence="18">Whole plant</tissue>
    </source>
</reference>
<comment type="subcellular location">
    <subcellularLocation>
        <location evidence="1">Nucleus</location>
    </subcellularLocation>
</comment>
<dbReference type="Pfam" id="PF01370">
    <property type="entry name" value="Epimerase"/>
    <property type="match status" value="1"/>
</dbReference>
<protein>
    <recommendedName>
        <fullName evidence="20">NAD-dependent epimerase/dehydratase domain-containing protein</fullName>
    </recommendedName>
</protein>
<keyword evidence="19" id="KW-1185">Reference proteome</keyword>
<dbReference type="EMBL" id="KV862260">
    <property type="protein sequence ID" value="OIV89669.1"/>
    <property type="molecule type" value="Genomic_DNA"/>
</dbReference>
<feature type="compositionally biased region" description="Basic and acidic residues" evidence="15">
    <location>
        <begin position="600"/>
        <end position="613"/>
    </location>
</feature>
<evidence type="ECO:0000256" key="10">
    <source>
        <dbReference type="ARBA" id="ARBA00023204"/>
    </source>
</evidence>
<evidence type="ECO:0000256" key="6">
    <source>
        <dbReference type="ARBA" id="ARBA00022763"/>
    </source>
</evidence>
<keyword evidence="5" id="KW-0677">Repeat</keyword>
<evidence type="ECO:0000256" key="14">
    <source>
        <dbReference type="ARBA" id="ARBA00058864"/>
    </source>
</evidence>
<feature type="region of interest" description="Disordered" evidence="15">
    <location>
        <begin position="298"/>
        <end position="578"/>
    </location>
</feature>
<feature type="compositionally biased region" description="Basic residues" evidence="15">
    <location>
        <begin position="510"/>
        <end position="521"/>
    </location>
</feature>
<dbReference type="Gene3D" id="3.30.1390.20">
    <property type="entry name" value="Ribosomal protein L30, ferredoxin-like fold domain"/>
    <property type="match status" value="1"/>
</dbReference>
<dbReference type="InterPro" id="IPR001509">
    <property type="entry name" value="Epimerase_deHydtase"/>
</dbReference>
<keyword evidence="9" id="KW-0560">Oxidoreductase</keyword>
<feature type="compositionally biased region" description="Basic and acidic residues" evidence="15">
    <location>
        <begin position="522"/>
        <end position="538"/>
    </location>
</feature>
<dbReference type="FunFam" id="3.40.50.720:FF:000085">
    <property type="entry name" value="Dihydroflavonol reductase"/>
    <property type="match status" value="1"/>
</dbReference>
<comment type="similarity">
    <text evidence="3">Belongs to the universal ribosomal protein uL30 family.</text>
</comment>
<dbReference type="STRING" id="3871.A0A1J7FNU6"/>
<comment type="similarity">
    <text evidence="13">Belongs to the NAD(P)-dependent epimerase/dehydratase family. Dihydroflavonol-4-reductase subfamily.</text>
</comment>
<dbReference type="CDD" id="cd08958">
    <property type="entry name" value="FR_SDR_e"/>
    <property type="match status" value="1"/>
</dbReference>
<dbReference type="SUPFAM" id="SSF55129">
    <property type="entry name" value="Ribosomal protein L30p/L7e"/>
    <property type="match status" value="1"/>
</dbReference>
<dbReference type="PANTHER" id="PTHR12663">
    <property type="entry name" value="ANDROGEN INDUCED INHIBITOR OF PROLIFERATION AS3 / PDS5-RELATED"/>
    <property type="match status" value="1"/>
</dbReference>
<dbReference type="GO" id="GO:0006281">
    <property type="term" value="P:DNA repair"/>
    <property type="evidence" value="ECO:0007669"/>
    <property type="project" value="UniProtKB-KW"/>
</dbReference>
<dbReference type="Proteomes" id="UP000188354">
    <property type="component" value="Unassembled WGS sequence"/>
</dbReference>
<dbReference type="Pfam" id="PF00327">
    <property type="entry name" value="Ribosomal_L30"/>
    <property type="match status" value="1"/>
</dbReference>
<dbReference type="CDD" id="cd20404">
    <property type="entry name" value="Tudor_Agenet_AtEML-like"/>
    <property type="match status" value="1"/>
</dbReference>
<evidence type="ECO:0000256" key="11">
    <source>
        <dbReference type="ARBA" id="ARBA00023242"/>
    </source>
</evidence>
<evidence type="ECO:0000256" key="3">
    <source>
        <dbReference type="ARBA" id="ARBA00007594"/>
    </source>
</evidence>
<dbReference type="GO" id="GO:0051301">
    <property type="term" value="P:cell division"/>
    <property type="evidence" value="ECO:0007669"/>
    <property type="project" value="UniProtKB-KW"/>
</dbReference>
<dbReference type="Gene3D" id="2.30.30.140">
    <property type="match status" value="1"/>
</dbReference>
<feature type="compositionally biased region" description="Low complexity" evidence="15">
    <location>
        <begin position="405"/>
        <end position="417"/>
    </location>
</feature>
<keyword evidence="7" id="KW-0498">Mitosis</keyword>
<feature type="compositionally biased region" description="Basic and acidic residues" evidence="15">
    <location>
        <begin position="480"/>
        <end position="493"/>
    </location>
</feature>
<dbReference type="InterPro" id="IPR039776">
    <property type="entry name" value="Pds5"/>
</dbReference>
<proteinExistence type="inferred from homology"/>
<keyword evidence="11" id="KW-0539">Nucleus</keyword>
<comment type="function">
    <text evidence="14">Cohesin cofactor dispensable during the meiotic division but playing an important role in DNA repair by homologous recombination (HR) probably by helping SMC5/SMC6 complex. Regulator of sister chromatid cohesion in mitosis which may stabilize cohesin complex association with chromatin. May couple sister chromatid cohesion during mitosis to DNA replication. Cohesion ensures that chromosome partitioning is accurate in both meiotic and mitotic cells and plays an important role in DNA repair.</text>
</comment>
<evidence type="ECO:0000313" key="19">
    <source>
        <dbReference type="Proteomes" id="UP000188354"/>
    </source>
</evidence>